<sequence>MKFKTGIALILSATTIGIETRLITTSAAADAQEEKTPTHALNSVTQRTVTVYPTDFLTYFQRNGSAANFNYDTQNFVQTLTPNTKDQSGNVTLKTKVDMSQNFTLSGSINLGNKSSRTGGADVVGFLFHPGNTDVVGVKGGAAGIGGVQGAFGFKLDTYYNYDGDPYFYPDPSEFSPSQAYGAFVDGTSGVAQTLEEGAQPISQPSNNQFKSLKMSYDGTSKIMTVAYDGKIWQQDVSDLIGTNQSMAFSISASTGDNFNLQQLQLSNFQYTIAQGTVHANYLDENGQSLKATITTSGDIDTLYTTNQATISGYTFERVTGAAHIGTYQANVQDVNYIYKRNQGFATITYIDDTTGQVLTQKEITGATGETTNYTTKTDIATFLSKGYQYVSDNFPKVGVVLSDQHQNFEVHLTHQSIKTTENKQVKEVVHYQYENGKQALNDYLAIPLKFTRTITTDQATGGKTYGNWLAAKETTFNKVISPTLKGLTPDASQIAAIDKVTGDTADIDKTVVYRANHEEASVDYLDDTTHQTLTVKDLSGDFGASDAYRTAEMIQHYRAQGYALASDSYPTSGVVYDEDGVVKHYHVHLAHQTNAKSEAKIVNETVHYQYQNGSQAADDYTASPLRFTRTVISDRVTGNQIKGSWTPVGETTFGTVTSPSIQGDTPDQSQIDAVLFVSGDSTDIVKTVIYAANPEKARVTYLDDTRDKILSSQELTGDFGTRDNYKTDETIKKYQGQGYALVSDTYPKTGVIYDEDGRVKYYEVHLSHDTVKSIETKTVYEVVHYVYQNGDKAVTDFVAIPLEFTRTVATDQATGDKTDGDWIASSGTSFDKVISPSLKNYTPDEPQVAAIDKVSGETKDIVKTIVYTKVPRPVKMPTDKDKVVPHYPSQPSESGHKTQTPSVPVIAQASKKELPDTGAKSGISETIFGVIIFFATAKWLKFRKNQE</sequence>
<gene>
    <name evidence="6" type="ORF">HZR21_10830</name>
</gene>
<feature type="domain" description="Mub B2-like" evidence="5">
    <location>
        <begin position="419"/>
        <end position="517"/>
    </location>
</feature>
<evidence type="ECO:0000313" key="7">
    <source>
        <dbReference type="Proteomes" id="UP000530186"/>
    </source>
</evidence>
<dbReference type="InterPro" id="IPR041495">
    <property type="entry name" value="Mub_B2"/>
</dbReference>
<dbReference type="SUPFAM" id="SSF49899">
    <property type="entry name" value="Concanavalin A-like lectins/glucanases"/>
    <property type="match status" value="1"/>
</dbReference>
<feature type="domain" description="Mucin binding" evidence="4">
    <location>
        <begin position="520"/>
        <end position="592"/>
    </location>
</feature>
<feature type="domain" description="Mucin binding" evidence="4">
    <location>
        <begin position="346"/>
        <end position="415"/>
    </location>
</feature>
<dbReference type="GeneID" id="303196006"/>
<evidence type="ECO:0000259" key="3">
    <source>
        <dbReference type="Pfam" id="PF06458"/>
    </source>
</evidence>
<dbReference type="Pfam" id="PF18483">
    <property type="entry name" value="Lectin_L-type_dom"/>
    <property type="match status" value="1"/>
</dbReference>
<feature type="domain" description="MucBP" evidence="3">
    <location>
        <begin position="277"/>
        <end position="340"/>
    </location>
</feature>
<dbReference type="EMBL" id="JACBNY010000036">
    <property type="protein sequence ID" value="MBA0017584.1"/>
    <property type="molecule type" value="Genomic_DNA"/>
</dbReference>
<dbReference type="Gene3D" id="3.10.20.320">
    <property type="entry name" value="Putative peptidoglycan bound protein (lpxtg motif)"/>
    <property type="match status" value="1"/>
</dbReference>
<dbReference type="Gene3D" id="2.60.120.200">
    <property type="match status" value="1"/>
</dbReference>
<evidence type="ECO:0000256" key="2">
    <source>
        <dbReference type="SAM" id="MobiDB-lite"/>
    </source>
</evidence>
<dbReference type="Gene3D" id="2.60.40.4300">
    <property type="match status" value="3"/>
</dbReference>
<dbReference type="Proteomes" id="UP000530186">
    <property type="component" value="Unassembled WGS sequence"/>
</dbReference>
<accession>A0A7V8N2Q6</accession>
<name>A0A7V8N2Q6_9LACT</name>
<dbReference type="InterPro" id="IPR056573">
    <property type="entry name" value="Lectin_L-type_dom"/>
</dbReference>
<evidence type="ECO:0000259" key="5">
    <source>
        <dbReference type="Pfam" id="PF17966"/>
    </source>
</evidence>
<dbReference type="AlphaFoldDB" id="A0A7V8N2Q6"/>
<feature type="region of interest" description="Disordered" evidence="2">
    <location>
        <begin position="877"/>
        <end position="903"/>
    </location>
</feature>
<dbReference type="RefSeq" id="WP_180747638.1">
    <property type="nucleotide sequence ID" value="NZ_CBCRWQ010000038.1"/>
</dbReference>
<feature type="compositionally biased region" description="Polar residues" evidence="2">
    <location>
        <begin position="890"/>
        <end position="903"/>
    </location>
</feature>
<protein>
    <submittedName>
        <fullName evidence="6">MucBP domain-containing protein</fullName>
    </submittedName>
</protein>
<organism evidence="6 7">
    <name type="scientific">Pseudolactococcus laudensis</name>
    <dbReference type="NCBI Taxonomy" id="1494461"/>
    <lineage>
        <taxon>Bacteria</taxon>
        <taxon>Bacillati</taxon>
        <taxon>Bacillota</taxon>
        <taxon>Bacilli</taxon>
        <taxon>Lactobacillales</taxon>
        <taxon>Streptococcaceae</taxon>
        <taxon>Pseudolactococcus</taxon>
    </lineage>
</organism>
<evidence type="ECO:0000313" key="6">
    <source>
        <dbReference type="EMBL" id="MBA0017584.1"/>
    </source>
</evidence>
<dbReference type="Gene3D" id="3.10.20.470">
    <property type="match status" value="3"/>
</dbReference>
<reference evidence="6 7" key="1">
    <citation type="submission" date="2020-07" db="EMBL/GenBank/DDBJ databases">
        <authorList>
            <person name="Hilgarth M."/>
            <person name="Werum V."/>
            <person name="Vogel R.F."/>
        </authorList>
    </citation>
    <scope>NUCLEOTIDE SEQUENCE [LARGE SCALE GENOMIC DNA]</scope>
    <source>
        <strain evidence="6 7">DSM 28961</strain>
    </source>
</reference>
<keyword evidence="7" id="KW-1185">Reference proteome</keyword>
<feature type="domain" description="Mub B2-like" evidence="5">
    <location>
        <begin position="774"/>
        <end position="870"/>
    </location>
</feature>
<dbReference type="CDD" id="cd01951">
    <property type="entry name" value="lectin_L-type"/>
    <property type="match status" value="1"/>
</dbReference>
<dbReference type="InterPro" id="IPR013320">
    <property type="entry name" value="ConA-like_dom_sf"/>
</dbReference>
<dbReference type="Pfam" id="PF06458">
    <property type="entry name" value="MucBP"/>
    <property type="match status" value="1"/>
</dbReference>
<evidence type="ECO:0000259" key="4">
    <source>
        <dbReference type="Pfam" id="PF17965"/>
    </source>
</evidence>
<feature type="domain" description="Mucin binding" evidence="4">
    <location>
        <begin position="697"/>
        <end position="769"/>
    </location>
</feature>
<dbReference type="Pfam" id="PF17966">
    <property type="entry name" value="Muc_B2"/>
    <property type="match status" value="3"/>
</dbReference>
<dbReference type="Pfam" id="PF17965">
    <property type="entry name" value="MucBP_2"/>
    <property type="match status" value="3"/>
</dbReference>
<feature type="domain" description="Mub B2-like" evidence="5">
    <location>
        <begin position="595"/>
        <end position="694"/>
    </location>
</feature>
<proteinExistence type="predicted"/>
<dbReference type="InterPro" id="IPR009459">
    <property type="entry name" value="MucBP_dom"/>
</dbReference>
<evidence type="ECO:0000256" key="1">
    <source>
        <dbReference type="ARBA" id="ARBA00022737"/>
    </source>
</evidence>
<keyword evidence="1" id="KW-0677">Repeat</keyword>
<dbReference type="InterPro" id="IPR041558">
    <property type="entry name" value="MucBP_2"/>
</dbReference>
<comment type="caution">
    <text evidence="6">The sequence shown here is derived from an EMBL/GenBank/DDBJ whole genome shotgun (WGS) entry which is preliminary data.</text>
</comment>